<dbReference type="Gene3D" id="3.40.50.450">
    <property type="match status" value="1"/>
</dbReference>
<protein>
    <submittedName>
        <fullName evidence="4">DNA protecting protein DprA</fullName>
    </submittedName>
</protein>
<dbReference type="InterPro" id="IPR003488">
    <property type="entry name" value="DprA"/>
</dbReference>
<dbReference type="PANTHER" id="PTHR43022:SF1">
    <property type="entry name" value="PROTEIN SMF"/>
    <property type="match status" value="1"/>
</dbReference>
<feature type="domain" description="DprA winged helix" evidence="3">
    <location>
        <begin position="296"/>
        <end position="351"/>
    </location>
</feature>
<dbReference type="NCBIfam" id="TIGR00732">
    <property type="entry name" value="dprA"/>
    <property type="match status" value="1"/>
</dbReference>
<dbReference type="Pfam" id="PF17782">
    <property type="entry name" value="WHD_DprA"/>
    <property type="match status" value="1"/>
</dbReference>
<evidence type="ECO:0000256" key="1">
    <source>
        <dbReference type="ARBA" id="ARBA00006525"/>
    </source>
</evidence>
<keyword evidence="5" id="KW-1185">Reference proteome</keyword>
<accession>A0A2H3KQE2</accession>
<dbReference type="InterPro" id="IPR036388">
    <property type="entry name" value="WH-like_DNA-bd_sf"/>
</dbReference>
<proteinExistence type="inferred from homology"/>
<dbReference type="InterPro" id="IPR041614">
    <property type="entry name" value="DprA_WH"/>
</dbReference>
<gene>
    <name evidence="4" type="ORF">A9Q02_09395</name>
</gene>
<dbReference type="EMBL" id="LYXE01000036">
    <property type="protein sequence ID" value="PDW00594.1"/>
    <property type="molecule type" value="Genomic_DNA"/>
</dbReference>
<organism evidence="4 5">
    <name type="scientific">Candidatus Chloroploca asiatica</name>
    <dbReference type="NCBI Taxonomy" id="1506545"/>
    <lineage>
        <taxon>Bacteria</taxon>
        <taxon>Bacillati</taxon>
        <taxon>Chloroflexota</taxon>
        <taxon>Chloroflexia</taxon>
        <taxon>Chloroflexales</taxon>
        <taxon>Chloroflexineae</taxon>
        <taxon>Oscillochloridaceae</taxon>
        <taxon>Candidatus Chloroploca</taxon>
    </lineage>
</organism>
<dbReference type="AlphaFoldDB" id="A0A2H3KQE2"/>
<dbReference type="PANTHER" id="PTHR43022">
    <property type="entry name" value="PROTEIN SMF"/>
    <property type="match status" value="1"/>
</dbReference>
<dbReference type="SUPFAM" id="SSF102405">
    <property type="entry name" value="MCP/YpsA-like"/>
    <property type="match status" value="1"/>
</dbReference>
<evidence type="ECO:0000259" key="2">
    <source>
        <dbReference type="Pfam" id="PF02481"/>
    </source>
</evidence>
<comment type="caution">
    <text evidence="4">The sequence shown here is derived from an EMBL/GenBank/DDBJ whole genome shotgun (WGS) entry which is preliminary data.</text>
</comment>
<dbReference type="Pfam" id="PF02481">
    <property type="entry name" value="DNA_processg_A"/>
    <property type="match status" value="1"/>
</dbReference>
<dbReference type="RefSeq" id="WP_097650925.1">
    <property type="nucleotide sequence ID" value="NZ_LYXE01000036.1"/>
</dbReference>
<feature type="domain" description="Smf/DprA SLOG" evidence="2">
    <location>
        <begin position="78"/>
        <end position="286"/>
    </location>
</feature>
<reference evidence="4 5" key="1">
    <citation type="submission" date="2016-05" db="EMBL/GenBank/DDBJ databases">
        <authorList>
            <person name="Lavstsen T."/>
            <person name="Jespersen J.S."/>
        </authorList>
    </citation>
    <scope>NUCLEOTIDE SEQUENCE [LARGE SCALE GENOMIC DNA]</scope>
    <source>
        <strain evidence="4 5">B7-9</strain>
    </source>
</reference>
<sequence length="359" mass="38088">MTNTRYYLGFNLVPGIGPIRLARLVEQCGSLEAAWHADAFALAAAGIEGKTSASLMAVRTRLDLDAELERAARAGVTLLTIDDAAYPHLLRNIPAAPPLLYVRGALTPADDWSIALVGTRAPTTYGREATMRLTDGLARAGVSIISGLALGVDTLAHETALEAGGRTLAVLGSGVDQPYPERNQRLAQRIIEQGALISDYPLGTMPVAANFPPRNRIISGLSRATLVIEAGEKSGALITVGFALDQGREVFALPGPIFSRQSAGCHRLIRDGATLVRSADDLLADLDLTSASVQREARSELPIDPIETALLGLLSYTPCHIDELSREANLTAQATAGALTLLELKGLVRQAAPMQYVLR</sequence>
<dbReference type="OrthoDB" id="9785707at2"/>
<dbReference type="InterPro" id="IPR057666">
    <property type="entry name" value="DrpA_SLOG"/>
</dbReference>
<dbReference type="Proteomes" id="UP000220922">
    <property type="component" value="Unassembled WGS sequence"/>
</dbReference>
<dbReference type="Gene3D" id="1.10.10.10">
    <property type="entry name" value="Winged helix-like DNA-binding domain superfamily/Winged helix DNA-binding domain"/>
    <property type="match status" value="1"/>
</dbReference>
<evidence type="ECO:0000313" key="5">
    <source>
        <dbReference type="Proteomes" id="UP000220922"/>
    </source>
</evidence>
<evidence type="ECO:0000313" key="4">
    <source>
        <dbReference type="EMBL" id="PDW00594.1"/>
    </source>
</evidence>
<name>A0A2H3KQE2_9CHLR</name>
<evidence type="ECO:0000259" key="3">
    <source>
        <dbReference type="Pfam" id="PF17782"/>
    </source>
</evidence>
<dbReference type="GO" id="GO:0009294">
    <property type="term" value="P:DNA-mediated transformation"/>
    <property type="evidence" value="ECO:0007669"/>
    <property type="project" value="InterPro"/>
</dbReference>
<comment type="similarity">
    <text evidence="1">Belongs to the DprA/Smf family.</text>
</comment>